<dbReference type="InterPro" id="IPR020084">
    <property type="entry name" value="NUDIX_hydrolase_CS"/>
</dbReference>
<dbReference type="PANTHER" id="PTHR43046:SF2">
    <property type="entry name" value="8-OXO-DGTP DIPHOSPHATASE-RELATED"/>
    <property type="match status" value="1"/>
</dbReference>
<keyword evidence="6" id="KW-1185">Reference proteome</keyword>
<dbReference type="RefSeq" id="WP_092707764.1">
    <property type="nucleotide sequence ID" value="NZ_FMAG01000001.1"/>
</dbReference>
<dbReference type="InterPro" id="IPR020476">
    <property type="entry name" value="Nudix_hydrolase"/>
</dbReference>
<evidence type="ECO:0000256" key="3">
    <source>
        <dbReference type="RuleBase" id="RU003476"/>
    </source>
</evidence>
<dbReference type="OrthoDB" id="9801098at2"/>
<evidence type="ECO:0000259" key="4">
    <source>
        <dbReference type="PROSITE" id="PS51462"/>
    </source>
</evidence>
<organism evidence="5 6">
    <name type="scientific">Rhizobium multihospitium</name>
    <dbReference type="NCBI Taxonomy" id="410764"/>
    <lineage>
        <taxon>Bacteria</taxon>
        <taxon>Pseudomonadati</taxon>
        <taxon>Pseudomonadota</taxon>
        <taxon>Alphaproteobacteria</taxon>
        <taxon>Hyphomicrobiales</taxon>
        <taxon>Rhizobiaceae</taxon>
        <taxon>Rhizobium/Agrobacterium group</taxon>
        <taxon>Rhizobium</taxon>
    </lineage>
</organism>
<dbReference type="PROSITE" id="PS51462">
    <property type="entry name" value="NUDIX"/>
    <property type="match status" value="1"/>
</dbReference>
<feature type="domain" description="Nudix hydrolase" evidence="4">
    <location>
        <begin position="3"/>
        <end position="132"/>
    </location>
</feature>
<dbReference type="Gene3D" id="3.90.79.10">
    <property type="entry name" value="Nucleoside Triphosphate Pyrophosphohydrolase"/>
    <property type="match status" value="1"/>
</dbReference>
<dbReference type="InterPro" id="IPR015797">
    <property type="entry name" value="NUDIX_hydrolase-like_dom_sf"/>
</dbReference>
<proteinExistence type="inferred from homology"/>
<dbReference type="EMBL" id="FMAG01000001">
    <property type="protein sequence ID" value="SCB14337.1"/>
    <property type="molecule type" value="Genomic_DNA"/>
</dbReference>
<comment type="cofactor">
    <cofactor evidence="1">
        <name>Mg(2+)</name>
        <dbReference type="ChEBI" id="CHEBI:18420"/>
    </cofactor>
</comment>
<dbReference type="AlphaFoldDB" id="A0A1C3UG67"/>
<dbReference type="GO" id="GO:0016787">
    <property type="term" value="F:hydrolase activity"/>
    <property type="evidence" value="ECO:0007669"/>
    <property type="project" value="UniProtKB-KW"/>
</dbReference>
<gene>
    <name evidence="5" type="ORF">GA0061103_2121</name>
</gene>
<comment type="similarity">
    <text evidence="3">Belongs to the Nudix hydrolase family.</text>
</comment>
<evidence type="ECO:0000256" key="1">
    <source>
        <dbReference type="ARBA" id="ARBA00001946"/>
    </source>
</evidence>
<accession>A0A1C3UG67</accession>
<evidence type="ECO:0000313" key="6">
    <source>
        <dbReference type="Proteomes" id="UP000199101"/>
    </source>
</evidence>
<evidence type="ECO:0000256" key="2">
    <source>
        <dbReference type="ARBA" id="ARBA00022801"/>
    </source>
</evidence>
<protein>
    <submittedName>
        <fullName evidence="5">ADP-ribose pyrophosphatase YjhB, NUDIX family</fullName>
    </submittedName>
</protein>
<dbReference type="PROSITE" id="PS00893">
    <property type="entry name" value="NUDIX_BOX"/>
    <property type="match status" value="1"/>
</dbReference>
<keyword evidence="2 3" id="KW-0378">Hydrolase</keyword>
<dbReference type="Proteomes" id="UP000199101">
    <property type="component" value="Unassembled WGS sequence"/>
</dbReference>
<dbReference type="SUPFAM" id="SSF55811">
    <property type="entry name" value="Nudix"/>
    <property type="match status" value="1"/>
</dbReference>
<reference evidence="6" key="1">
    <citation type="submission" date="2016-08" db="EMBL/GenBank/DDBJ databases">
        <authorList>
            <person name="Varghese N."/>
            <person name="Submissions Spin"/>
        </authorList>
    </citation>
    <scope>NUCLEOTIDE SEQUENCE [LARGE SCALE GENOMIC DNA]</scope>
    <source>
        <strain evidence="6">HAMBI 2975</strain>
    </source>
</reference>
<dbReference type="STRING" id="410764.GA0061103_2121"/>
<sequence length="138" mass="14962">MTNTIRIAAALVLRPDGKTLLVRKRGTTAFMQPGGKVEPQETPETALIRELSEELGLTAEAKDLTFLGGFQAPAANEPDHTVVADIFRLHVGDTAITAAAEIEEIRWVSPQDPGDITMAPLTEHHVLPFHRQQGTSAM</sequence>
<dbReference type="Pfam" id="PF00293">
    <property type="entry name" value="NUDIX"/>
    <property type="match status" value="1"/>
</dbReference>
<dbReference type="PANTHER" id="PTHR43046">
    <property type="entry name" value="GDP-MANNOSE MANNOSYL HYDROLASE"/>
    <property type="match status" value="1"/>
</dbReference>
<evidence type="ECO:0000313" key="5">
    <source>
        <dbReference type="EMBL" id="SCB14337.1"/>
    </source>
</evidence>
<dbReference type="PRINTS" id="PR00502">
    <property type="entry name" value="NUDIXFAMILY"/>
</dbReference>
<dbReference type="CDD" id="cd04690">
    <property type="entry name" value="NUDIX_Hydrolase"/>
    <property type="match status" value="1"/>
</dbReference>
<name>A0A1C3UG67_9HYPH</name>
<dbReference type="InterPro" id="IPR000086">
    <property type="entry name" value="NUDIX_hydrolase_dom"/>
</dbReference>